<comment type="caution">
    <text evidence="2">The sequence shown here is derived from an EMBL/GenBank/DDBJ whole genome shotgun (WGS) entry which is preliminary data.</text>
</comment>
<dbReference type="OrthoDB" id="3222at2759"/>
<sequence>MLCAVLFYEFFLSDSSRVVVSHAETLHQNAQAHAHHRRLTNEMIGESPVTIKRELGRVMTGHHLTTDTSSGGSKLEVDHKEKV</sequence>
<feature type="non-terminal residue" evidence="2">
    <location>
        <position position="83"/>
    </location>
</feature>
<reference evidence="3" key="1">
    <citation type="journal article" date="2014" name="Genome Announc.">
        <title>Draft genome sequence of the plant-pathogenic soil fungus Rhizoctonia solani anastomosis group 3 strain Rhs1AP.</title>
        <authorList>
            <person name="Cubeta M.A."/>
            <person name="Thomas E."/>
            <person name="Dean R.A."/>
            <person name="Jabaji S."/>
            <person name="Neate S.M."/>
            <person name="Tavantzis S."/>
            <person name="Toda T."/>
            <person name="Vilgalys R."/>
            <person name="Bharathan N."/>
            <person name="Fedorova-Abrams N."/>
            <person name="Pakala S.B."/>
            <person name="Pakala S.M."/>
            <person name="Zafar N."/>
            <person name="Joardar V."/>
            <person name="Losada L."/>
            <person name="Nierman W.C."/>
        </authorList>
    </citation>
    <scope>NUCLEOTIDE SEQUENCE [LARGE SCALE GENOMIC DNA]</scope>
    <source>
        <strain evidence="3">AG-3</strain>
    </source>
</reference>
<name>X8JMA5_9AGAM</name>
<proteinExistence type="predicted"/>
<feature type="region of interest" description="Disordered" evidence="1">
    <location>
        <begin position="62"/>
        <end position="83"/>
    </location>
</feature>
<protein>
    <submittedName>
        <fullName evidence="2">MIP domain protein</fullName>
    </submittedName>
</protein>
<accession>X8JMA5</accession>
<evidence type="ECO:0000313" key="2">
    <source>
        <dbReference type="EMBL" id="EUC64118.1"/>
    </source>
</evidence>
<organism evidence="2 3">
    <name type="scientific">Rhizoctonia solani AG-3 Rhs1AP</name>
    <dbReference type="NCBI Taxonomy" id="1086054"/>
    <lineage>
        <taxon>Eukaryota</taxon>
        <taxon>Fungi</taxon>
        <taxon>Dikarya</taxon>
        <taxon>Basidiomycota</taxon>
        <taxon>Agaricomycotina</taxon>
        <taxon>Agaricomycetes</taxon>
        <taxon>Cantharellales</taxon>
        <taxon>Ceratobasidiaceae</taxon>
        <taxon>Rhizoctonia</taxon>
    </lineage>
</organism>
<evidence type="ECO:0000313" key="3">
    <source>
        <dbReference type="Proteomes" id="UP000030108"/>
    </source>
</evidence>
<dbReference type="EMBL" id="JATN01000314">
    <property type="protein sequence ID" value="EUC64118.1"/>
    <property type="molecule type" value="Genomic_DNA"/>
</dbReference>
<dbReference type="AlphaFoldDB" id="X8JMA5"/>
<dbReference type="Proteomes" id="UP000030108">
    <property type="component" value="Unassembled WGS sequence"/>
</dbReference>
<evidence type="ECO:0000256" key="1">
    <source>
        <dbReference type="SAM" id="MobiDB-lite"/>
    </source>
</evidence>
<gene>
    <name evidence="2" type="ORF">RSOL_435580</name>
</gene>